<keyword evidence="7" id="KW-1185">Reference proteome</keyword>
<proteinExistence type="inferred from homology"/>
<dbReference type="GO" id="GO:0017089">
    <property type="term" value="F:glycolipid transfer activity"/>
    <property type="evidence" value="ECO:0007669"/>
    <property type="project" value="TreeGrafter"/>
</dbReference>
<protein>
    <recommendedName>
        <fullName evidence="4">Lipopolysaccharide export system protein LptA</fullName>
    </recommendedName>
</protein>
<accession>U3U991</accession>
<dbReference type="GO" id="GO:0001530">
    <property type="term" value="F:lipopolysaccharide binding"/>
    <property type="evidence" value="ECO:0007669"/>
    <property type="project" value="InterPro"/>
</dbReference>
<dbReference type="HAMAP" id="MF_01914">
    <property type="entry name" value="LPS_assembly_LptA"/>
    <property type="match status" value="1"/>
</dbReference>
<sequence length="166" mass="18616">MVTNLSVLALTEDLDKPINIECINQSIDLKSNISIFSGHVVMTQGSIKLKADIVRVTHISKDAHKIIVDIYGNPATFYQMQENGQAVQGHAAKLHYDVARHVIELNDNACIKQKDSNIQSDHITYFIKEKKFHAYSQGQKKHVTTVLVPSQLEHLNVQTGNKNKSN</sequence>
<dbReference type="GO" id="GO:0015920">
    <property type="term" value="P:lipopolysaccharide transport"/>
    <property type="evidence" value="ECO:0007669"/>
    <property type="project" value="UniProtKB-UniRule"/>
</dbReference>
<keyword evidence="3 4" id="KW-0574">Periplasm</keyword>
<evidence type="ECO:0000256" key="2">
    <source>
        <dbReference type="ARBA" id="ARBA00022729"/>
    </source>
</evidence>
<gene>
    <name evidence="4" type="primary">lptA</name>
    <name evidence="6" type="ORF">HHS_03530</name>
</gene>
<dbReference type="PATRIC" id="fig|1235990.3.peg.349"/>
<evidence type="ECO:0000256" key="1">
    <source>
        <dbReference type="ARBA" id="ARBA00022448"/>
    </source>
</evidence>
<evidence type="ECO:0000313" key="6">
    <source>
        <dbReference type="EMBL" id="BAO00323.1"/>
    </source>
</evidence>
<evidence type="ECO:0000313" key="7">
    <source>
        <dbReference type="Proteomes" id="UP000016900"/>
    </source>
</evidence>
<dbReference type="InterPro" id="IPR014340">
    <property type="entry name" value="LptA"/>
</dbReference>
<evidence type="ECO:0000259" key="5">
    <source>
        <dbReference type="Pfam" id="PF03968"/>
    </source>
</evidence>
<name>U3U991_9GAMM</name>
<dbReference type="EMBL" id="AP012554">
    <property type="protein sequence ID" value="BAO00323.1"/>
    <property type="molecule type" value="Genomic_DNA"/>
</dbReference>
<dbReference type="PANTHER" id="PTHR36504">
    <property type="entry name" value="LIPOPOLYSACCHARIDE EXPORT SYSTEM PROTEIN LPTA"/>
    <property type="match status" value="1"/>
</dbReference>
<evidence type="ECO:0000256" key="3">
    <source>
        <dbReference type="ARBA" id="ARBA00022764"/>
    </source>
</evidence>
<dbReference type="Pfam" id="PF03968">
    <property type="entry name" value="LptD_N"/>
    <property type="match status" value="1"/>
</dbReference>
<dbReference type="GO" id="GO:0043165">
    <property type="term" value="P:Gram-negative-bacterium-type cell outer membrane assembly"/>
    <property type="evidence" value="ECO:0007669"/>
    <property type="project" value="UniProtKB-UniRule"/>
</dbReference>
<dbReference type="InterPro" id="IPR005653">
    <property type="entry name" value="OstA-like_N"/>
</dbReference>
<comment type="function">
    <text evidence="4">Involved in the assembly of lipopolysaccharide (LPS). Required for the translocation of LPS from the inner membrane to the outer membrane. May form a bridge between the inner membrane and the outer membrane, via interactions with LptC and LptD, thereby facilitating LPS transfer across the periplasm.</text>
</comment>
<dbReference type="AlphaFoldDB" id="U3U991"/>
<dbReference type="GO" id="GO:0009279">
    <property type="term" value="C:cell outer membrane"/>
    <property type="evidence" value="ECO:0007669"/>
    <property type="project" value="TreeGrafter"/>
</dbReference>
<dbReference type="Gene3D" id="2.60.450.10">
    <property type="entry name" value="Lipopolysaccharide (LPS) transport protein A like domain"/>
    <property type="match status" value="1"/>
</dbReference>
<dbReference type="GO" id="GO:0030288">
    <property type="term" value="C:outer membrane-bounded periplasmic space"/>
    <property type="evidence" value="ECO:0007669"/>
    <property type="project" value="TreeGrafter"/>
</dbReference>
<comment type="similarity">
    <text evidence="4">Belongs to the LptA family.</text>
</comment>
<evidence type="ECO:0000256" key="4">
    <source>
        <dbReference type="HAMAP-Rule" id="MF_01914"/>
    </source>
</evidence>
<dbReference type="eggNOG" id="COG1934">
    <property type="taxonomic scope" value="Bacteria"/>
</dbReference>
<keyword evidence="2" id="KW-0732">Signal</keyword>
<feature type="domain" description="Organic solvent tolerance-like N-terminal" evidence="5">
    <location>
        <begin position="19"/>
        <end position="130"/>
    </location>
</feature>
<dbReference type="STRING" id="1235990.BMSBPS_0820"/>
<dbReference type="KEGG" id="hhs:HHS_03530"/>
<comment type="subcellular location">
    <subcellularLocation>
        <location evidence="4">Periplasm</location>
    </subcellularLocation>
</comment>
<reference evidence="6 7" key="1">
    <citation type="submission" date="2012-10" db="EMBL/GenBank/DDBJ databases">
        <title>Genome sequence of the symbiont of the pentatomidae stink bug Halyomorpha halys.</title>
        <authorList>
            <person name="Kobayashi H."/>
            <person name="Fujii-Muramatsu R."/>
            <person name="Takeishi K."/>
            <person name="Noda H."/>
        </authorList>
    </citation>
    <scope>NUCLEOTIDE SEQUENCE [LARGE SCALE GENOMIC DNA]</scope>
</reference>
<comment type="subunit">
    <text evidence="4">Component of the lipopolysaccharide transport and assembly complex.</text>
</comment>
<dbReference type="PANTHER" id="PTHR36504:SF1">
    <property type="entry name" value="LIPOPOLYSACCHARIDE EXPORT SYSTEM PROTEIN LPTA"/>
    <property type="match status" value="1"/>
</dbReference>
<dbReference type="Proteomes" id="UP000016900">
    <property type="component" value="Chromosome"/>
</dbReference>
<organism evidence="6 7">
    <name type="scientific">Candidatus Pantoea carbekii</name>
    <dbReference type="NCBI Taxonomy" id="1235990"/>
    <lineage>
        <taxon>Bacteria</taxon>
        <taxon>Pseudomonadati</taxon>
        <taxon>Pseudomonadota</taxon>
        <taxon>Gammaproteobacteria</taxon>
        <taxon>Enterobacterales</taxon>
        <taxon>Erwiniaceae</taxon>
        <taxon>Pantoea</taxon>
    </lineage>
</organism>
<dbReference type="InterPro" id="IPR052037">
    <property type="entry name" value="LPS_export_LptA"/>
</dbReference>
<keyword evidence="1 4" id="KW-0813">Transport</keyword>
<dbReference type="NCBIfam" id="TIGR03002">
    <property type="entry name" value="outer_YhbN_LptA"/>
    <property type="match status" value="1"/>
</dbReference>